<dbReference type="OrthoDB" id="1421611at2"/>
<reference evidence="1 2" key="1">
    <citation type="submission" date="2018-08" db="EMBL/GenBank/DDBJ databases">
        <title>Chitinophaga sp. K20C18050901, a novel bacterium isolated from forest soil.</title>
        <authorList>
            <person name="Wang C."/>
        </authorList>
    </citation>
    <scope>NUCLEOTIDE SEQUENCE [LARGE SCALE GENOMIC DNA]</scope>
    <source>
        <strain evidence="1 2">K20C18050901</strain>
    </source>
</reference>
<evidence type="ECO:0000313" key="1">
    <source>
        <dbReference type="EMBL" id="RFM33409.1"/>
    </source>
</evidence>
<dbReference type="AlphaFoldDB" id="A0A3E1NZQ7"/>
<evidence type="ECO:0000313" key="2">
    <source>
        <dbReference type="Proteomes" id="UP000261174"/>
    </source>
</evidence>
<name>A0A3E1NZQ7_9BACT</name>
<protein>
    <submittedName>
        <fullName evidence="1">Uncharacterized protein</fullName>
    </submittedName>
</protein>
<dbReference type="RefSeq" id="WP_116855256.1">
    <property type="nucleotide sequence ID" value="NZ_QTJV01000007.1"/>
</dbReference>
<keyword evidence="2" id="KW-1185">Reference proteome</keyword>
<proteinExistence type="predicted"/>
<comment type="caution">
    <text evidence="1">The sequence shown here is derived from an EMBL/GenBank/DDBJ whole genome shotgun (WGS) entry which is preliminary data.</text>
</comment>
<gene>
    <name evidence="1" type="ORF">DXN04_20520</name>
</gene>
<organism evidence="1 2">
    <name type="scientific">Chitinophaga silvisoli</name>
    <dbReference type="NCBI Taxonomy" id="2291814"/>
    <lineage>
        <taxon>Bacteria</taxon>
        <taxon>Pseudomonadati</taxon>
        <taxon>Bacteroidota</taxon>
        <taxon>Chitinophagia</taxon>
        <taxon>Chitinophagales</taxon>
        <taxon>Chitinophagaceae</taxon>
        <taxon>Chitinophaga</taxon>
    </lineage>
</organism>
<accession>A0A3E1NZQ7</accession>
<dbReference type="EMBL" id="QTJV01000007">
    <property type="protein sequence ID" value="RFM33409.1"/>
    <property type="molecule type" value="Genomic_DNA"/>
</dbReference>
<dbReference type="Proteomes" id="UP000261174">
    <property type="component" value="Unassembled WGS sequence"/>
</dbReference>
<sequence length="210" mass="24688">MKTTWFFPLTILSLAMLFFQGCIASLHPLYTGKDLVFDKRLLGTWHTSDPNETWNLQNLLESQHSQFKEPKEGKEKDIFQSSLINKNSYLLTYTENGAKAEFMFNLVKLGDHFFVDLFPLDLHEKNELLKNHYLPVHSYAKIKIENNGFEMCSLNSELIYELLNKNKIRIKHESLEFENVITASTEELQKFIVKFADNKDFFKDPVKFKH</sequence>